<dbReference type="Gene3D" id="3.30.450.20">
    <property type="entry name" value="PAS domain"/>
    <property type="match status" value="1"/>
</dbReference>
<keyword evidence="4" id="KW-0175">Coiled coil</keyword>
<dbReference type="InterPro" id="IPR035965">
    <property type="entry name" value="PAS-like_dom_sf"/>
</dbReference>
<organism evidence="7 8">
    <name type="scientific">Skermanella aerolata</name>
    <dbReference type="NCBI Taxonomy" id="393310"/>
    <lineage>
        <taxon>Bacteria</taxon>
        <taxon>Pseudomonadati</taxon>
        <taxon>Pseudomonadota</taxon>
        <taxon>Alphaproteobacteria</taxon>
        <taxon>Rhodospirillales</taxon>
        <taxon>Azospirillaceae</taxon>
        <taxon>Skermanella</taxon>
    </lineage>
</organism>
<evidence type="ECO:0000313" key="7">
    <source>
        <dbReference type="EMBL" id="GEO43382.1"/>
    </source>
</evidence>
<name>A0A512E3W6_9PROT</name>
<dbReference type="InterPro" id="IPR001610">
    <property type="entry name" value="PAC"/>
</dbReference>
<dbReference type="PROSITE" id="PS50112">
    <property type="entry name" value="PAS"/>
    <property type="match status" value="1"/>
</dbReference>
<proteinExistence type="predicted"/>
<dbReference type="RefSeq" id="WP_052832750.1">
    <property type="nucleotide sequence ID" value="NZ_BJYZ01000079.1"/>
</dbReference>
<evidence type="ECO:0000256" key="2">
    <source>
        <dbReference type="ARBA" id="ARBA00022643"/>
    </source>
</evidence>
<dbReference type="PROSITE" id="PS50113">
    <property type="entry name" value="PAC"/>
    <property type="match status" value="1"/>
</dbReference>
<gene>
    <name evidence="7" type="ORF">SAE02_75300</name>
</gene>
<dbReference type="GO" id="GO:0016301">
    <property type="term" value="F:kinase activity"/>
    <property type="evidence" value="ECO:0007669"/>
    <property type="project" value="UniProtKB-KW"/>
</dbReference>
<keyword evidence="1" id="KW-0285">Flavoprotein</keyword>
<dbReference type="InterPro" id="IPR000700">
    <property type="entry name" value="PAS-assoc_C"/>
</dbReference>
<evidence type="ECO:0000256" key="1">
    <source>
        <dbReference type="ARBA" id="ARBA00022630"/>
    </source>
</evidence>
<keyword evidence="2" id="KW-0288">FMN</keyword>
<evidence type="ECO:0000313" key="8">
    <source>
        <dbReference type="Proteomes" id="UP000321523"/>
    </source>
</evidence>
<dbReference type="AlphaFoldDB" id="A0A512E3W6"/>
<reference evidence="7 8" key="1">
    <citation type="submission" date="2019-07" db="EMBL/GenBank/DDBJ databases">
        <title>Whole genome shotgun sequence of Skermanella aerolata NBRC 106429.</title>
        <authorList>
            <person name="Hosoyama A."/>
            <person name="Uohara A."/>
            <person name="Ohji S."/>
            <person name="Ichikawa N."/>
        </authorList>
    </citation>
    <scope>NUCLEOTIDE SEQUENCE [LARGE SCALE GENOMIC DNA]</scope>
    <source>
        <strain evidence="7 8">NBRC 106429</strain>
    </source>
</reference>
<sequence length="344" mass="38042">MEAWPFVAVVQASHTPTELTDPQQPDNPIVFANEAFLQLTGYGHDEIVGRNCRFLSGPGTDCEVSDQVRTAIEQGRPVSVRLLNYRRDGSSFWNQLHISPIIDEAGIAAYFVGYQHDITRQVEAEQALQQARRELEARLAERERLILEIHHRVRNNLQTIIALLNLEARRGAPPLRRQFALITQRVRVLGSIHEQLENFGQWTAIDFGRHLRETCGALAVLFEDSVAIAVEAEPLLCDIQAAVPLGLIANELIAAQCRHFGNGTAEPATIRVVLRRRQETGVVELTVGPAATGQISWSIDDASQTSDIVDVLVEQIGADLALDPDAGLTVRLTVPADYFAIEPD</sequence>
<dbReference type="PANTHER" id="PTHR47429:SF2">
    <property type="entry name" value="PROTEIN TWIN LOV 1"/>
    <property type="match status" value="1"/>
</dbReference>
<dbReference type="Pfam" id="PF07568">
    <property type="entry name" value="HisKA_2"/>
    <property type="match status" value="1"/>
</dbReference>
<dbReference type="SUPFAM" id="SSF55785">
    <property type="entry name" value="PYP-like sensor domain (PAS domain)"/>
    <property type="match status" value="1"/>
</dbReference>
<feature type="coiled-coil region" evidence="4">
    <location>
        <begin position="118"/>
        <end position="148"/>
    </location>
</feature>
<evidence type="ECO:0000259" key="5">
    <source>
        <dbReference type="PROSITE" id="PS50112"/>
    </source>
</evidence>
<evidence type="ECO:0000256" key="4">
    <source>
        <dbReference type="SAM" id="Coils"/>
    </source>
</evidence>
<dbReference type="PANTHER" id="PTHR47429">
    <property type="entry name" value="PROTEIN TWIN LOV 1"/>
    <property type="match status" value="1"/>
</dbReference>
<keyword evidence="3" id="KW-0157">Chromophore</keyword>
<comment type="caution">
    <text evidence="7">The sequence shown here is derived from an EMBL/GenBank/DDBJ whole genome shotgun (WGS) entry which is preliminary data.</text>
</comment>
<dbReference type="CDD" id="cd00130">
    <property type="entry name" value="PAS"/>
    <property type="match status" value="1"/>
</dbReference>
<feature type="domain" description="PAS" evidence="5">
    <location>
        <begin position="26"/>
        <end position="75"/>
    </location>
</feature>
<protein>
    <submittedName>
        <fullName evidence="7">Signal transduction histidine kinase</fullName>
    </submittedName>
</protein>
<dbReference type="SMART" id="SM00086">
    <property type="entry name" value="PAC"/>
    <property type="match status" value="1"/>
</dbReference>
<dbReference type="InterPro" id="IPR000014">
    <property type="entry name" value="PAS"/>
</dbReference>
<evidence type="ECO:0000259" key="6">
    <source>
        <dbReference type="PROSITE" id="PS50113"/>
    </source>
</evidence>
<keyword evidence="7" id="KW-0808">Transferase</keyword>
<dbReference type="Proteomes" id="UP000321523">
    <property type="component" value="Unassembled WGS sequence"/>
</dbReference>
<dbReference type="InterPro" id="IPR011495">
    <property type="entry name" value="Sig_transdc_His_kin_sub2_dim/P"/>
</dbReference>
<dbReference type="Pfam" id="PF13426">
    <property type="entry name" value="PAS_9"/>
    <property type="match status" value="1"/>
</dbReference>
<evidence type="ECO:0000256" key="3">
    <source>
        <dbReference type="ARBA" id="ARBA00022991"/>
    </source>
</evidence>
<feature type="domain" description="PAC" evidence="6">
    <location>
        <begin position="76"/>
        <end position="130"/>
    </location>
</feature>
<keyword evidence="7" id="KW-0418">Kinase</keyword>
<keyword evidence="8" id="KW-1185">Reference proteome</keyword>
<dbReference type="OrthoDB" id="7991996at2"/>
<accession>A0A512E3W6</accession>
<dbReference type="EMBL" id="BJYZ01000079">
    <property type="protein sequence ID" value="GEO43382.1"/>
    <property type="molecule type" value="Genomic_DNA"/>
</dbReference>
<dbReference type="NCBIfam" id="TIGR00229">
    <property type="entry name" value="sensory_box"/>
    <property type="match status" value="1"/>
</dbReference>